<keyword evidence="6" id="KW-0498">Mitosis</keyword>
<feature type="non-terminal residue" evidence="11">
    <location>
        <position position="1"/>
    </location>
</feature>
<evidence type="ECO:0000313" key="12">
    <source>
        <dbReference type="Proteomes" id="UP000564466"/>
    </source>
</evidence>
<protein>
    <submittedName>
        <fullName evidence="11">HAUS1 protein</fullName>
    </submittedName>
</protein>
<feature type="non-terminal residue" evidence="11">
    <location>
        <position position="235"/>
    </location>
</feature>
<comment type="similarity">
    <text evidence="2">Belongs to the HAUS1 family.</text>
</comment>
<feature type="coiled-coil region" evidence="10">
    <location>
        <begin position="207"/>
        <end position="234"/>
    </location>
</feature>
<dbReference type="GO" id="GO:0051301">
    <property type="term" value="P:cell division"/>
    <property type="evidence" value="ECO:0007669"/>
    <property type="project" value="UniProtKB-KW"/>
</dbReference>
<evidence type="ECO:0000256" key="5">
    <source>
        <dbReference type="ARBA" id="ARBA00022701"/>
    </source>
</evidence>
<dbReference type="Proteomes" id="UP000564466">
    <property type="component" value="Unassembled WGS sequence"/>
</dbReference>
<dbReference type="PANTHER" id="PTHR31570">
    <property type="entry name" value="HAUS AUGMIN-LIKE COMPLEX SUBUNIT 1"/>
    <property type="match status" value="1"/>
</dbReference>
<dbReference type="EMBL" id="VXAY01002666">
    <property type="protein sequence ID" value="NXM28147.1"/>
    <property type="molecule type" value="Genomic_DNA"/>
</dbReference>
<keyword evidence="3" id="KW-0963">Cytoplasm</keyword>
<dbReference type="Pfam" id="PF25762">
    <property type="entry name" value="HAUS1"/>
    <property type="match status" value="1"/>
</dbReference>
<evidence type="ECO:0000256" key="10">
    <source>
        <dbReference type="SAM" id="Coils"/>
    </source>
</evidence>
<evidence type="ECO:0000256" key="6">
    <source>
        <dbReference type="ARBA" id="ARBA00022776"/>
    </source>
</evidence>
<comment type="caution">
    <text evidence="11">The sequence shown here is derived from an EMBL/GenBank/DDBJ whole genome shotgun (WGS) entry which is preliminary data.</text>
</comment>
<dbReference type="GO" id="GO:0005819">
    <property type="term" value="C:spindle"/>
    <property type="evidence" value="ECO:0007669"/>
    <property type="project" value="UniProtKB-SubCell"/>
</dbReference>
<keyword evidence="4" id="KW-0132">Cell division</keyword>
<dbReference type="PANTHER" id="PTHR31570:SF1">
    <property type="entry name" value="HAUS AUGMIN-LIKE COMPLEX SUBUNIT 1"/>
    <property type="match status" value="1"/>
</dbReference>
<dbReference type="GO" id="GO:0005874">
    <property type="term" value="C:microtubule"/>
    <property type="evidence" value="ECO:0007669"/>
    <property type="project" value="UniProtKB-KW"/>
</dbReference>
<dbReference type="AlphaFoldDB" id="A0A7L0ZHA2"/>
<gene>
    <name evidence="11" type="primary">Haus1</name>
    <name evidence="11" type="ORF">OXYCRI_R07269</name>
</gene>
<evidence type="ECO:0000256" key="2">
    <source>
        <dbReference type="ARBA" id="ARBA00005479"/>
    </source>
</evidence>
<evidence type="ECO:0000256" key="1">
    <source>
        <dbReference type="ARBA" id="ARBA00004186"/>
    </source>
</evidence>
<evidence type="ECO:0000313" key="11">
    <source>
        <dbReference type="EMBL" id="NXM28147.1"/>
    </source>
</evidence>
<name>A0A7L0ZHA2_9PASS</name>
<keyword evidence="5" id="KW-0493">Microtubule</keyword>
<dbReference type="GO" id="GO:0007098">
    <property type="term" value="P:centrosome cycle"/>
    <property type="evidence" value="ECO:0007669"/>
    <property type="project" value="TreeGrafter"/>
</dbReference>
<evidence type="ECO:0000256" key="7">
    <source>
        <dbReference type="ARBA" id="ARBA00023054"/>
    </source>
</evidence>
<dbReference type="InterPro" id="IPR026243">
    <property type="entry name" value="HAUS1"/>
</dbReference>
<dbReference type="GO" id="GO:0005829">
    <property type="term" value="C:cytosol"/>
    <property type="evidence" value="ECO:0007669"/>
    <property type="project" value="TreeGrafter"/>
</dbReference>
<evidence type="ECO:0000256" key="4">
    <source>
        <dbReference type="ARBA" id="ARBA00022618"/>
    </source>
</evidence>
<keyword evidence="9" id="KW-0131">Cell cycle</keyword>
<accession>A0A7L0ZHA2</accession>
<comment type="subcellular location">
    <subcellularLocation>
        <location evidence="1">Cytoplasm</location>
        <location evidence="1">Cytoskeleton</location>
        <location evidence="1">Spindle</location>
    </subcellularLocation>
</comment>
<evidence type="ECO:0000256" key="3">
    <source>
        <dbReference type="ARBA" id="ARBA00022490"/>
    </source>
</evidence>
<dbReference type="PRINTS" id="PR02087">
    <property type="entry name" value="HAUSAUGMINL1"/>
</dbReference>
<evidence type="ECO:0000256" key="8">
    <source>
        <dbReference type="ARBA" id="ARBA00023212"/>
    </source>
</evidence>
<keyword evidence="7 10" id="KW-0175">Coiled coil</keyword>
<reference evidence="11 12" key="1">
    <citation type="submission" date="2019-09" db="EMBL/GenBank/DDBJ databases">
        <title>Bird 10,000 Genomes (B10K) Project - Family phase.</title>
        <authorList>
            <person name="Zhang G."/>
        </authorList>
    </citation>
    <scope>NUCLEOTIDE SEQUENCE [LARGE SCALE GENOMIC DNA]</scope>
    <source>
        <strain evidence="11">B10K-DU-002-07</strain>
        <tissue evidence="11">Muscle</tissue>
    </source>
</reference>
<proteinExistence type="inferred from homology"/>
<dbReference type="GO" id="GO:0070652">
    <property type="term" value="C:HAUS complex"/>
    <property type="evidence" value="ECO:0007669"/>
    <property type="project" value="InterPro"/>
</dbReference>
<evidence type="ECO:0000256" key="9">
    <source>
        <dbReference type="ARBA" id="ARBA00023306"/>
    </source>
</evidence>
<organism evidence="11 12">
    <name type="scientific">Oxyruncus cristatus</name>
    <name type="common">sharpbill</name>
    <dbReference type="NCBI Taxonomy" id="114331"/>
    <lineage>
        <taxon>Eukaryota</taxon>
        <taxon>Metazoa</taxon>
        <taxon>Chordata</taxon>
        <taxon>Craniata</taxon>
        <taxon>Vertebrata</taxon>
        <taxon>Euteleostomi</taxon>
        <taxon>Archelosauria</taxon>
        <taxon>Archosauria</taxon>
        <taxon>Dinosauria</taxon>
        <taxon>Saurischia</taxon>
        <taxon>Theropoda</taxon>
        <taxon>Coelurosauria</taxon>
        <taxon>Aves</taxon>
        <taxon>Neognathae</taxon>
        <taxon>Neoaves</taxon>
        <taxon>Telluraves</taxon>
        <taxon>Australaves</taxon>
        <taxon>Passeriformes</taxon>
        <taxon>Cotingidae</taxon>
        <taxon>Oxyruncus</taxon>
    </lineage>
</organism>
<keyword evidence="12" id="KW-1185">Reference proteome</keyword>
<keyword evidence="8" id="KW-0206">Cytoskeleton</keyword>
<dbReference type="GO" id="GO:0051225">
    <property type="term" value="P:spindle assembly"/>
    <property type="evidence" value="ECO:0007669"/>
    <property type="project" value="InterPro"/>
</dbReference>
<sequence>QVSLWLKKIHGDCLTPFYEVDERTVDTLHDIMECCEERERDVSLLIEDMKHQEALHEAATKELQDIFKDLGLSPTSLSREACRCISSLAKSAVILETKDTSLTSLFCAINNMTSEQFETRQKNKEMRRKLAVTKKKLTTALTLKKQLLEDVENTEECQAEENVKRENRSQTMKYIRDKSLEFRIRIRNAERELIARGLDRSLTHDALVQFSEELALLQEEVKSLKKKLKNYLHLP</sequence>